<accession>A0ABV6CW15</accession>
<evidence type="ECO:0000313" key="5">
    <source>
        <dbReference type="Proteomes" id="UP001589798"/>
    </source>
</evidence>
<dbReference type="Gene3D" id="3.40.140.10">
    <property type="entry name" value="Cytidine Deaminase, domain 2"/>
    <property type="match status" value="1"/>
</dbReference>
<dbReference type="Pfam" id="PF02634">
    <property type="entry name" value="FdhD-NarQ"/>
    <property type="match status" value="1"/>
</dbReference>
<keyword evidence="2 3" id="KW-0501">Molybdenum cofactor biosynthesis</keyword>
<comment type="similarity">
    <text evidence="3">Belongs to the FdhD family.</text>
</comment>
<proteinExistence type="inferred from homology"/>
<dbReference type="PANTHER" id="PTHR30592">
    <property type="entry name" value="FORMATE DEHYDROGENASE"/>
    <property type="match status" value="1"/>
</dbReference>
<gene>
    <name evidence="3 4" type="primary">fdhD</name>
    <name evidence="4" type="ORF">ACFFJC_07310</name>
</gene>
<evidence type="ECO:0000256" key="1">
    <source>
        <dbReference type="ARBA" id="ARBA00022490"/>
    </source>
</evidence>
<keyword evidence="5" id="KW-1185">Reference proteome</keyword>
<keyword evidence="1 3" id="KW-0963">Cytoplasm</keyword>
<comment type="caution">
    <text evidence="3">Lacks conserved residue(s) required for the propagation of feature annotation.</text>
</comment>
<dbReference type="Gene3D" id="3.10.20.10">
    <property type="match status" value="1"/>
</dbReference>
<dbReference type="RefSeq" id="WP_379486844.1">
    <property type="nucleotide sequence ID" value="NZ_JBHLWK010000010.1"/>
</dbReference>
<evidence type="ECO:0000313" key="4">
    <source>
        <dbReference type="EMBL" id="MFC0204080.1"/>
    </source>
</evidence>
<protein>
    <recommendedName>
        <fullName evidence="3">Sulfur carrier protein FdhD</fullName>
    </recommendedName>
</protein>
<feature type="active site" description="Cysteine persulfide intermediate" evidence="3">
    <location>
        <position position="126"/>
    </location>
</feature>
<comment type="subcellular location">
    <subcellularLocation>
        <location evidence="3">Cytoplasm</location>
    </subcellularLocation>
</comment>
<organism evidence="4 5">
    <name type="scientific">Novosphingobium soli</name>
    <dbReference type="NCBI Taxonomy" id="574956"/>
    <lineage>
        <taxon>Bacteria</taxon>
        <taxon>Pseudomonadati</taxon>
        <taxon>Pseudomonadota</taxon>
        <taxon>Alphaproteobacteria</taxon>
        <taxon>Sphingomonadales</taxon>
        <taxon>Sphingomonadaceae</taxon>
        <taxon>Novosphingobium</taxon>
    </lineage>
</organism>
<dbReference type="Proteomes" id="UP001589798">
    <property type="component" value="Unassembled WGS sequence"/>
</dbReference>
<dbReference type="PIRSF" id="PIRSF015626">
    <property type="entry name" value="FdhD"/>
    <property type="match status" value="1"/>
</dbReference>
<dbReference type="EMBL" id="JBHLWK010000010">
    <property type="protein sequence ID" value="MFC0204080.1"/>
    <property type="molecule type" value="Genomic_DNA"/>
</dbReference>
<dbReference type="NCBIfam" id="TIGR00129">
    <property type="entry name" value="fdhD_narQ"/>
    <property type="match status" value="1"/>
</dbReference>
<sequence length="283" mass="29639">MREESDLSDPEHTPGAVTLRAWLTDYTGAPGAGVAADVPVEAPIAIETNGIAYAVMMATPLELEDFVTGFLLAEGLARTEEVGEVVLHASEAGPWGTGYVARVNLPPDRLGPILERARRRIGDSSCGICGIEGVEAALRPLPPLARASAATPQAIRRGLDAMRAGQALGARTRATHAAAFCDETGRLLALREDVGRHNALDKLVGALARSGIDPAQGFVVMTSRCSYELVEKTVRAGCPLLVTISAPTDLAVRRARAAGLALAVVARDDSMLMVDPGGPFVED</sequence>
<dbReference type="InterPro" id="IPR003786">
    <property type="entry name" value="FdhD"/>
</dbReference>
<comment type="caution">
    <text evidence="4">The sequence shown here is derived from an EMBL/GenBank/DDBJ whole genome shotgun (WGS) entry which is preliminary data.</text>
</comment>
<evidence type="ECO:0000256" key="3">
    <source>
        <dbReference type="HAMAP-Rule" id="MF_00187"/>
    </source>
</evidence>
<reference evidence="4 5" key="1">
    <citation type="submission" date="2024-09" db="EMBL/GenBank/DDBJ databases">
        <authorList>
            <person name="Sun Q."/>
            <person name="Mori K."/>
        </authorList>
    </citation>
    <scope>NUCLEOTIDE SEQUENCE [LARGE SCALE GENOMIC DNA]</scope>
    <source>
        <strain evidence="4 5">CCM 7706</strain>
    </source>
</reference>
<dbReference type="HAMAP" id="MF_00187">
    <property type="entry name" value="FdhD"/>
    <property type="match status" value="1"/>
</dbReference>
<name>A0ABV6CW15_9SPHN</name>
<evidence type="ECO:0000256" key="2">
    <source>
        <dbReference type="ARBA" id="ARBA00023150"/>
    </source>
</evidence>
<dbReference type="InterPro" id="IPR016193">
    <property type="entry name" value="Cytidine_deaminase-like"/>
</dbReference>
<dbReference type="PANTHER" id="PTHR30592:SF1">
    <property type="entry name" value="SULFUR CARRIER PROTEIN FDHD"/>
    <property type="match status" value="1"/>
</dbReference>
<comment type="function">
    <text evidence="3">Required for formate dehydrogenase (FDH) activity. Acts as a sulfur carrier protein that transfers sulfur from IscS to the molybdenum cofactor prior to its insertion into FDH.</text>
</comment>
<dbReference type="SUPFAM" id="SSF53927">
    <property type="entry name" value="Cytidine deaminase-like"/>
    <property type="match status" value="1"/>
</dbReference>